<dbReference type="SUPFAM" id="SSF56645">
    <property type="entry name" value="Acyl-CoA dehydrogenase NM domain-like"/>
    <property type="match status" value="1"/>
</dbReference>
<dbReference type="SUPFAM" id="SSF47203">
    <property type="entry name" value="Acyl-CoA dehydrogenase C-terminal domain-like"/>
    <property type="match status" value="1"/>
</dbReference>
<evidence type="ECO:0000256" key="4">
    <source>
        <dbReference type="ARBA" id="ARBA00022456"/>
    </source>
</evidence>
<comment type="cofactor">
    <cofactor evidence="1 8">
        <name>FAD</name>
        <dbReference type="ChEBI" id="CHEBI:57692"/>
    </cofactor>
</comment>
<dbReference type="InterPro" id="IPR009100">
    <property type="entry name" value="AcylCoA_DH/oxidase_NM_dom_sf"/>
</dbReference>
<feature type="domain" description="Acyl-CoA dehydrogenase/oxidase C-terminal" evidence="9">
    <location>
        <begin position="235"/>
        <end position="383"/>
    </location>
</feature>
<dbReference type="PIRSF" id="PIRSF016578">
    <property type="entry name" value="HsaA"/>
    <property type="match status" value="1"/>
</dbReference>
<evidence type="ECO:0000259" key="11">
    <source>
        <dbReference type="Pfam" id="PF02771"/>
    </source>
</evidence>
<dbReference type="PANTHER" id="PTHR43884:SF12">
    <property type="entry name" value="ISOVALERYL-COA DEHYDROGENASE, MITOCHONDRIAL-RELATED"/>
    <property type="match status" value="1"/>
</dbReference>
<dbReference type="InterPro" id="IPR006091">
    <property type="entry name" value="Acyl-CoA_Oxase/DH_mid-dom"/>
</dbReference>
<dbReference type="GO" id="GO:0050660">
    <property type="term" value="F:flavin adenine dinucleotide binding"/>
    <property type="evidence" value="ECO:0007669"/>
    <property type="project" value="InterPro"/>
</dbReference>
<protein>
    <submittedName>
        <fullName evidence="12">Acyl-CoA dehydrogenase</fullName>
    </submittedName>
</protein>
<dbReference type="FunFam" id="2.40.110.10:FF:000001">
    <property type="entry name" value="Acyl-CoA dehydrogenase, mitochondrial"/>
    <property type="match status" value="1"/>
</dbReference>
<evidence type="ECO:0000256" key="5">
    <source>
        <dbReference type="ARBA" id="ARBA00022630"/>
    </source>
</evidence>
<dbReference type="FunFam" id="1.20.140.10:FF:000001">
    <property type="entry name" value="Acyl-CoA dehydrogenase"/>
    <property type="match status" value="1"/>
</dbReference>
<dbReference type="RefSeq" id="WP_078077240.1">
    <property type="nucleotide sequence ID" value="NZ_CP018047.1"/>
</dbReference>
<dbReference type="FunFam" id="1.10.540.10:FF:000009">
    <property type="entry name" value="Probable acyl-CoA dehydrogenase"/>
    <property type="match status" value="1"/>
</dbReference>
<feature type="domain" description="Acyl-CoA oxidase/dehydrogenase middle" evidence="10">
    <location>
        <begin position="123"/>
        <end position="222"/>
    </location>
</feature>
<evidence type="ECO:0000256" key="8">
    <source>
        <dbReference type="RuleBase" id="RU362125"/>
    </source>
</evidence>
<evidence type="ECO:0000259" key="10">
    <source>
        <dbReference type="Pfam" id="PF02770"/>
    </source>
</evidence>
<dbReference type="InterPro" id="IPR036250">
    <property type="entry name" value="AcylCo_DH-like_C"/>
</dbReference>
<dbReference type="InterPro" id="IPR037069">
    <property type="entry name" value="AcylCoA_DH/ox_N_sf"/>
</dbReference>
<dbReference type="GO" id="GO:0009083">
    <property type="term" value="P:branched-chain amino acid catabolic process"/>
    <property type="evidence" value="ECO:0007669"/>
    <property type="project" value="UniProtKB-KW"/>
</dbReference>
<dbReference type="OrthoDB" id="8876745at2"/>
<dbReference type="Gene3D" id="1.10.540.10">
    <property type="entry name" value="Acyl-CoA dehydrogenase/oxidase, N-terminal domain"/>
    <property type="match status" value="1"/>
</dbReference>
<dbReference type="GO" id="GO:0003995">
    <property type="term" value="F:acyl-CoA dehydrogenase activity"/>
    <property type="evidence" value="ECO:0007669"/>
    <property type="project" value="InterPro"/>
</dbReference>
<keyword evidence="13" id="KW-1185">Reference proteome</keyword>
<evidence type="ECO:0000256" key="7">
    <source>
        <dbReference type="ARBA" id="ARBA00023002"/>
    </source>
</evidence>
<name>A0A1U9QY77_STRNV</name>
<dbReference type="Pfam" id="PF00441">
    <property type="entry name" value="Acyl-CoA_dh_1"/>
    <property type="match status" value="1"/>
</dbReference>
<evidence type="ECO:0000256" key="1">
    <source>
        <dbReference type="ARBA" id="ARBA00001974"/>
    </source>
</evidence>
<evidence type="ECO:0000256" key="2">
    <source>
        <dbReference type="ARBA" id="ARBA00005109"/>
    </source>
</evidence>
<dbReference type="PROSITE" id="PS00073">
    <property type="entry name" value="ACYL_COA_DH_2"/>
    <property type="match status" value="1"/>
</dbReference>
<keyword evidence="4" id="KW-0101">Branched-chain amino acid catabolism</keyword>
<accession>A0A1U9QY77</accession>
<dbReference type="AlphaFoldDB" id="A0A1U9QY77"/>
<comment type="similarity">
    <text evidence="3 8">Belongs to the acyl-CoA dehydrogenase family.</text>
</comment>
<reference evidence="12 13" key="1">
    <citation type="submission" date="2016-11" db="EMBL/GenBank/DDBJ databases">
        <title>Complete genome sequence of Streptomyces niveus SCSIO 3406.</title>
        <authorList>
            <person name="Zhu Q."/>
            <person name="Cheng W."/>
            <person name="Song Y."/>
            <person name="Li Q."/>
            <person name="Ju J."/>
        </authorList>
    </citation>
    <scope>NUCLEOTIDE SEQUENCE [LARGE SCALE GENOMIC DNA]</scope>
    <source>
        <strain evidence="12 13">SCSIO 3406</strain>
    </source>
</reference>
<organism evidence="12 13">
    <name type="scientific">Streptomyces niveus</name>
    <name type="common">Streptomyces spheroides</name>
    <dbReference type="NCBI Taxonomy" id="193462"/>
    <lineage>
        <taxon>Bacteria</taxon>
        <taxon>Bacillati</taxon>
        <taxon>Actinomycetota</taxon>
        <taxon>Actinomycetes</taxon>
        <taxon>Kitasatosporales</taxon>
        <taxon>Streptomycetaceae</taxon>
        <taxon>Streptomyces</taxon>
    </lineage>
</organism>
<dbReference type="PANTHER" id="PTHR43884">
    <property type="entry name" value="ACYL-COA DEHYDROGENASE"/>
    <property type="match status" value="1"/>
</dbReference>
<dbReference type="Gene3D" id="2.40.110.10">
    <property type="entry name" value="Butyryl-CoA Dehydrogenase, subunit A, domain 2"/>
    <property type="match status" value="1"/>
</dbReference>
<dbReference type="InterPro" id="IPR009075">
    <property type="entry name" value="AcylCo_DH/oxidase_C"/>
</dbReference>
<evidence type="ECO:0000259" key="9">
    <source>
        <dbReference type="Pfam" id="PF00441"/>
    </source>
</evidence>
<evidence type="ECO:0000256" key="6">
    <source>
        <dbReference type="ARBA" id="ARBA00022827"/>
    </source>
</evidence>
<dbReference type="Proteomes" id="UP000189677">
    <property type="component" value="Chromosome"/>
</dbReference>
<comment type="pathway">
    <text evidence="2">Amino-acid degradation; L-valine degradation.</text>
</comment>
<feature type="domain" description="Acyl-CoA dehydrogenase/oxidase N-terminal" evidence="11">
    <location>
        <begin position="7"/>
        <end position="119"/>
    </location>
</feature>
<sequence>MRRTVFNEDHEAFRETLRAFIEAEVVPVYDEWYAEGLVPREFYYKLGELGIFGIEVPEEYGGAGEESFKFQAIVSEECARAGVSFGGSGVHVALCLPYVKAYATEEQKKRWLPGFVTGESMYAIAMTEPGTGSDLAGMKTTAKLSADGSHYVLNGAKTFITGGVHADRVIVCARTAPPSPEDRRHGISLFVVDTKSEGYAVGRKLDKLGLKSSDTAELSFSDIKVPVDDLLGEENKGFSYLGQNLPQERLGIAVGAYAQASAAIRFAQNYVQDRTVFGKTVASFQNTKFELAACKAEVDAAEAVCDRALEAHDAGELTAAEAASAKLFCTEVAHRVIDKCLQLHGGYGYMNEYPIARLYADNRVNRIYGGTSEVMKMIIAKSMGL</sequence>
<gene>
    <name evidence="12" type="ORF">BBN63_22870</name>
</gene>
<proteinExistence type="inferred from homology"/>
<dbReference type="InterPro" id="IPR013786">
    <property type="entry name" value="AcylCoA_DH/ox_N"/>
</dbReference>
<dbReference type="Pfam" id="PF02770">
    <property type="entry name" value="Acyl-CoA_dh_M"/>
    <property type="match status" value="1"/>
</dbReference>
<dbReference type="InterPro" id="IPR046373">
    <property type="entry name" value="Acyl-CoA_Oxase/DH_mid-dom_sf"/>
</dbReference>
<keyword evidence="5 8" id="KW-0285">Flavoprotein</keyword>
<keyword evidence="7 8" id="KW-0560">Oxidoreductase</keyword>
<dbReference type="Pfam" id="PF02771">
    <property type="entry name" value="Acyl-CoA_dh_N"/>
    <property type="match status" value="1"/>
</dbReference>
<evidence type="ECO:0000256" key="3">
    <source>
        <dbReference type="ARBA" id="ARBA00009347"/>
    </source>
</evidence>
<dbReference type="KEGG" id="snw:BBN63_22870"/>
<evidence type="ECO:0000313" key="13">
    <source>
        <dbReference type="Proteomes" id="UP000189677"/>
    </source>
</evidence>
<dbReference type="EMBL" id="CP018047">
    <property type="protein sequence ID" value="AQU68625.1"/>
    <property type="molecule type" value="Genomic_DNA"/>
</dbReference>
<dbReference type="Gene3D" id="1.20.140.10">
    <property type="entry name" value="Butyryl-CoA Dehydrogenase, subunit A, domain 3"/>
    <property type="match status" value="1"/>
</dbReference>
<dbReference type="InterPro" id="IPR006089">
    <property type="entry name" value="Acyl-CoA_DH_CS"/>
</dbReference>
<keyword evidence="6 8" id="KW-0274">FAD</keyword>
<evidence type="ECO:0000313" key="12">
    <source>
        <dbReference type="EMBL" id="AQU68625.1"/>
    </source>
</evidence>